<protein>
    <submittedName>
        <fullName evidence="1">Uncharacterized protein</fullName>
    </submittedName>
</protein>
<reference evidence="1" key="2">
    <citation type="submission" date="2022-10" db="EMBL/GenBank/DDBJ databases">
        <authorList>
            <consortium name="ENA_rothamsted_submissions"/>
            <consortium name="culmorum"/>
            <person name="King R."/>
        </authorList>
    </citation>
    <scope>NUCLEOTIDE SEQUENCE</scope>
</reference>
<accession>A0A9P0N9S8</accession>
<dbReference type="AlphaFoldDB" id="A0A9P0N9S8"/>
<keyword evidence="2" id="KW-1185">Reference proteome</keyword>
<dbReference type="Proteomes" id="UP001153620">
    <property type="component" value="Chromosome 1"/>
</dbReference>
<dbReference type="OrthoDB" id="2372305at2759"/>
<reference evidence="1" key="1">
    <citation type="submission" date="2022-01" db="EMBL/GenBank/DDBJ databases">
        <authorList>
            <person name="King R."/>
        </authorList>
    </citation>
    <scope>NUCLEOTIDE SEQUENCE</scope>
</reference>
<gene>
    <name evidence="1" type="ORF">CHIRRI_LOCUS2291</name>
</gene>
<dbReference type="EMBL" id="OU895877">
    <property type="protein sequence ID" value="CAH1711891.1"/>
    <property type="molecule type" value="Genomic_DNA"/>
</dbReference>
<name>A0A9P0N9S8_9DIPT</name>
<evidence type="ECO:0000313" key="1">
    <source>
        <dbReference type="EMBL" id="CAH1711891.1"/>
    </source>
</evidence>
<organism evidence="1 2">
    <name type="scientific">Chironomus riparius</name>
    <dbReference type="NCBI Taxonomy" id="315576"/>
    <lineage>
        <taxon>Eukaryota</taxon>
        <taxon>Metazoa</taxon>
        <taxon>Ecdysozoa</taxon>
        <taxon>Arthropoda</taxon>
        <taxon>Hexapoda</taxon>
        <taxon>Insecta</taxon>
        <taxon>Pterygota</taxon>
        <taxon>Neoptera</taxon>
        <taxon>Endopterygota</taxon>
        <taxon>Diptera</taxon>
        <taxon>Nematocera</taxon>
        <taxon>Chironomoidea</taxon>
        <taxon>Chironomidae</taxon>
        <taxon>Chironominae</taxon>
        <taxon>Chironomus</taxon>
    </lineage>
</organism>
<evidence type="ECO:0000313" key="2">
    <source>
        <dbReference type="Proteomes" id="UP001153620"/>
    </source>
</evidence>
<proteinExistence type="predicted"/>
<sequence>MRNKIYENEKQTKMNEEKYEDLFFACEQNEEKIDETIFGIDSLKFKFCCLESRFKELENVLNDRFVSISKLCQNLEGTKADKSFITDQLMTRLNAIQIELKKIEKLEMKFDSVSMLEKSLVNFQDDIKKSLIHIKVQIDDKMERNIHKDFRTCFLNNFEQFIKELRIVLSSINQKAFALGSTTSLESNVNCVSCKNNILMKTELSSKTERHLQDQKRSHKKTNKLKPVLECHKKKSQEIKSFCSEHSFVNFPIPQQFFIISHDNSIFKADPIECLKNSNYKRV</sequence>